<reference evidence="2 3" key="1">
    <citation type="submission" date="2012-01" db="EMBL/GenBank/DDBJ databases">
        <title>Complete sequence of chromosome of Clostridium pasteurianum BC1.</title>
        <authorList>
            <consortium name="US DOE Joint Genome Institute"/>
            <person name="Lucas S."/>
            <person name="Han J."/>
            <person name="Lapidus A."/>
            <person name="Cheng J.-F."/>
            <person name="Goodwin L."/>
            <person name="Pitluck S."/>
            <person name="Peters L."/>
            <person name="Mikhailova N."/>
            <person name="Teshima H."/>
            <person name="Detter J.C."/>
            <person name="Han C."/>
            <person name="Tapia R."/>
            <person name="Land M."/>
            <person name="Hauser L."/>
            <person name="Kyrpides N."/>
            <person name="Ivanova N."/>
            <person name="Pagani I."/>
            <person name="Dunn J."/>
            <person name="Taghavi S."/>
            <person name="Francis A."/>
            <person name="van der Lelie D."/>
            <person name="Woyke T."/>
        </authorList>
    </citation>
    <scope>NUCLEOTIDE SEQUENCE [LARGE SCALE GENOMIC DNA]</scope>
    <source>
        <strain evidence="2 3">BC1</strain>
    </source>
</reference>
<dbReference type="Proteomes" id="UP000013523">
    <property type="component" value="Chromosome"/>
</dbReference>
<evidence type="ECO:0000259" key="1">
    <source>
        <dbReference type="Pfam" id="PF14213"/>
    </source>
</evidence>
<dbReference type="RefSeq" id="WP_015614736.1">
    <property type="nucleotide sequence ID" value="NC_021182.1"/>
</dbReference>
<keyword evidence="3" id="KW-1185">Reference proteome</keyword>
<organism evidence="2 3">
    <name type="scientific">Clostridium pasteurianum BC1</name>
    <dbReference type="NCBI Taxonomy" id="86416"/>
    <lineage>
        <taxon>Bacteria</taxon>
        <taxon>Bacillati</taxon>
        <taxon>Bacillota</taxon>
        <taxon>Clostridia</taxon>
        <taxon>Eubacteriales</taxon>
        <taxon>Clostridiaceae</taxon>
        <taxon>Clostridium</taxon>
    </lineage>
</organism>
<proteinExistence type="predicted"/>
<dbReference type="InterPro" id="IPR025474">
    <property type="entry name" value="DUF4325"/>
</dbReference>
<dbReference type="KEGG" id="cpas:Clopa_1439"/>
<protein>
    <recommendedName>
        <fullName evidence="1">DUF4325 domain-containing protein</fullName>
    </recommendedName>
</protein>
<dbReference type="Pfam" id="PF14213">
    <property type="entry name" value="DUF4325"/>
    <property type="match status" value="1"/>
</dbReference>
<dbReference type="HOGENOM" id="CLU_188961_0_0_9"/>
<name>R4K797_CLOPA</name>
<accession>R4K797</accession>
<gene>
    <name evidence="2" type="ORF">Clopa_1439</name>
</gene>
<dbReference type="EMBL" id="CP003261">
    <property type="protein sequence ID" value="AGK96414.1"/>
    <property type="molecule type" value="Genomic_DNA"/>
</dbReference>
<dbReference type="OrthoDB" id="1931651at2"/>
<feature type="domain" description="DUF4325" evidence="1">
    <location>
        <begin position="25"/>
        <end position="76"/>
    </location>
</feature>
<sequence length="90" mass="10245">MEKVLNVKNIIGGQFTCEDAILLKSNLANDNDTVVLDFAGINEVPTTFFYNLFSDFLYTADRDKSFQRIKVKNLSDIYNYNKVVHGTAIM</sequence>
<evidence type="ECO:0000313" key="2">
    <source>
        <dbReference type="EMBL" id="AGK96414.1"/>
    </source>
</evidence>
<dbReference type="AlphaFoldDB" id="R4K797"/>
<evidence type="ECO:0000313" key="3">
    <source>
        <dbReference type="Proteomes" id="UP000013523"/>
    </source>
</evidence>
<dbReference type="PATRIC" id="fig|86416.3.peg.1438"/>